<evidence type="ECO:0000313" key="8">
    <source>
        <dbReference type="EMBL" id="QLL31176.1"/>
    </source>
</evidence>
<keyword evidence="4 7" id="KW-1133">Transmembrane helix</keyword>
<feature type="transmembrane region" description="Helical" evidence="7">
    <location>
        <begin position="44"/>
        <end position="60"/>
    </location>
</feature>
<evidence type="ECO:0000313" key="9">
    <source>
        <dbReference type="Proteomes" id="UP000515788"/>
    </source>
</evidence>
<evidence type="ECO:0000256" key="7">
    <source>
        <dbReference type="SAM" id="Phobius"/>
    </source>
</evidence>
<dbReference type="GeneID" id="59324295"/>
<evidence type="ECO:0008006" key="10">
    <source>
        <dbReference type="Google" id="ProtNLM"/>
    </source>
</evidence>
<feature type="transmembrane region" description="Helical" evidence="7">
    <location>
        <begin position="69"/>
        <end position="91"/>
    </location>
</feature>
<feature type="compositionally biased region" description="Basic and acidic residues" evidence="6">
    <location>
        <begin position="11"/>
        <end position="20"/>
    </location>
</feature>
<reference evidence="8 9" key="1">
    <citation type="submission" date="2020-06" db="EMBL/GenBank/DDBJ databases">
        <title>The yeast mating-type switching endonuclease HO is a domesticated member of an unorthodox homing genetic element family.</title>
        <authorList>
            <person name="Coughlan A.Y."/>
            <person name="Lombardi L."/>
            <person name="Braun-Galleani S."/>
            <person name="Martos A.R."/>
            <person name="Galeote V."/>
            <person name="Bigey F."/>
            <person name="Dequin S."/>
            <person name="Byrne K.P."/>
            <person name="Wolfe K.H."/>
        </authorList>
    </citation>
    <scope>NUCLEOTIDE SEQUENCE [LARGE SCALE GENOMIC DNA]</scope>
    <source>
        <strain evidence="8 9">CBS764</strain>
    </source>
</reference>
<feature type="region of interest" description="Disordered" evidence="6">
    <location>
        <begin position="1"/>
        <end position="20"/>
    </location>
</feature>
<evidence type="ECO:0000256" key="3">
    <source>
        <dbReference type="ARBA" id="ARBA00022692"/>
    </source>
</evidence>
<evidence type="ECO:0000256" key="2">
    <source>
        <dbReference type="ARBA" id="ARBA00009530"/>
    </source>
</evidence>
<dbReference type="EMBL" id="CP059247">
    <property type="protein sequence ID" value="QLL31176.1"/>
    <property type="molecule type" value="Genomic_DNA"/>
</dbReference>
<dbReference type="OrthoDB" id="2802411at2759"/>
<dbReference type="Pfam" id="PF01679">
    <property type="entry name" value="Pmp3"/>
    <property type="match status" value="1"/>
</dbReference>
<dbReference type="GO" id="GO:0016020">
    <property type="term" value="C:membrane"/>
    <property type="evidence" value="ECO:0007669"/>
    <property type="project" value="UniProtKB-SubCell"/>
</dbReference>
<dbReference type="RefSeq" id="XP_037137851.1">
    <property type="nucleotide sequence ID" value="XM_037281956.1"/>
</dbReference>
<evidence type="ECO:0000256" key="1">
    <source>
        <dbReference type="ARBA" id="ARBA00004370"/>
    </source>
</evidence>
<comment type="subcellular location">
    <subcellularLocation>
        <location evidence="1">Membrane</location>
    </subcellularLocation>
</comment>
<dbReference type="InterPro" id="IPR000612">
    <property type="entry name" value="PMP3"/>
</dbReference>
<dbReference type="Proteomes" id="UP000515788">
    <property type="component" value="Chromosome 2"/>
</dbReference>
<keyword evidence="9" id="KW-1185">Reference proteome</keyword>
<sequence>MRSKPCSGGDMQERYKKQEKAAPQSWMLAVSNNRVFYKMHARDWFLVLVAIFIPPVAVWLKRGFFTKDLLINVLLWVLGFIPGLIHALYIVSQHPFEGPDEETLTHSVNNYGSTV</sequence>
<dbReference type="KEGG" id="tgb:HG536_0B00370"/>
<evidence type="ECO:0000256" key="6">
    <source>
        <dbReference type="SAM" id="MobiDB-lite"/>
    </source>
</evidence>
<name>A0A7G3ZCE0_9SACH</name>
<protein>
    <recommendedName>
        <fullName evidence="10">Plasma membrane proteolipid 3</fullName>
    </recommendedName>
</protein>
<proteinExistence type="inferred from homology"/>
<comment type="similarity">
    <text evidence="2">Belongs to the UPF0057 (PMP3) family.</text>
</comment>
<evidence type="ECO:0000256" key="5">
    <source>
        <dbReference type="ARBA" id="ARBA00023136"/>
    </source>
</evidence>
<dbReference type="AlphaFoldDB" id="A0A7G3ZCE0"/>
<keyword evidence="3 7" id="KW-0812">Transmembrane</keyword>
<evidence type="ECO:0000256" key="4">
    <source>
        <dbReference type="ARBA" id="ARBA00022989"/>
    </source>
</evidence>
<dbReference type="PANTHER" id="PTHR21659:SF112">
    <property type="entry name" value="PROTEIN SNA2-RELATED"/>
    <property type="match status" value="1"/>
</dbReference>
<organism evidence="8 9">
    <name type="scientific">Torulaspora globosa</name>
    <dbReference type="NCBI Taxonomy" id="48254"/>
    <lineage>
        <taxon>Eukaryota</taxon>
        <taxon>Fungi</taxon>
        <taxon>Dikarya</taxon>
        <taxon>Ascomycota</taxon>
        <taxon>Saccharomycotina</taxon>
        <taxon>Saccharomycetes</taxon>
        <taxon>Saccharomycetales</taxon>
        <taxon>Saccharomycetaceae</taxon>
        <taxon>Torulaspora</taxon>
    </lineage>
</organism>
<gene>
    <name evidence="8" type="ORF">HG536_0B00370</name>
</gene>
<keyword evidence="5 7" id="KW-0472">Membrane</keyword>
<accession>A0A7G3ZCE0</accession>
<dbReference type="PROSITE" id="PS01309">
    <property type="entry name" value="UPF0057"/>
    <property type="match status" value="1"/>
</dbReference>
<dbReference type="PANTHER" id="PTHR21659">
    <property type="entry name" value="HYDROPHOBIC PROTEIN RCI2 LOW TEMPERATURE AND SALT RESPONSIVE PROTEIN LTI6 -RELATED"/>
    <property type="match status" value="1"/>
</dbReference>